<evidence type="ECO:0000313" key="3">
    <source>
        <dbReference type="Proteomes" id="UP001265746"/>
    </source>
</evidence>
<keyword evidence="3" id="KW-1185">Reference proteome</keyword>
<dbReference type="InterPro" id="IPR010730">
    <property type="entry name" value="HET"/>
</dbReference>
<evidence type="ECO:0000259" key="1">
    <source>
        <dbReference type="Pfam" id="PF06985"/>
    </source>
</evidence>
<dbReference type="PANTHER" id="PTHR33112">
    <property type="entry name" value="DOMAIN PROTEIN, PUTATIVE-RELATED"/>
    <property type="match status" value="1"/>
</dbReference>
<dbReference type="EMBL" id="JAUJFL010000001">
    <property type="protein sequence ID" value="KAK2615791.1"/>
    <property type="molecule type" value="Genomic_DNA"/>
</dbReference>
<organism evidence="2 3">
    <name type="scientific">Phomopsis amygdali</name>
    <name type="common">Fusicoccum amygdali</name>
    <dbReference type="NCBI Taxonomy" id="1214568"/>
    <lineage>
        <taxon>Eukaryota</taxon>
        <taxon>Fungi</taxon>
        <taxon>Dikarya</taxon>
        <taxon>Ascomycota</taxon>
        <taxon>Pezizomycotina</taxon>
        <taxon>Sordariomycetes</taxon>
        <taxon>Sordariomycetidae</taxon>
        <taxon>Diaporthales</taxon>
        <taxon>Diaporthaceae</taxon>
        <taxon>Diaporthe</taxon>
    </lineage>
</organism>
<evidence type="ECO:0000313" key="2">
    <source>
        <dbReference type="EMBL" id="KAK2615791.1"/>
    </source>
</evidence>
<feature type="domain" description="Heterokaryon incompatibility" evidence="1">
    <location>
        <begin position="169"/>
        <end position="325"/>
    </location>
</feature>
<reference evidence="2" key="1">
    <citation type="submission" date="2023-06" db="EMBL/GenBank/DDBJ databases">
        <authorList>
            <person name="Noh H."/>
        </authorList>
    </citation>
    <scope>NUCLEOTIDE SEQUENCE</scope>
    <source>
        <strain evidence="2">DUCC20226</strain>
    </source>
</reference>
<comment type="caution">
    <text evidence="2">The sequence shown here is derived from an EMBL/GenBank/DDBJ whole genome shotgun (WGS) entry which is preliminary data.</text>
</comment>
<dbReference type="Pfam" id="PF06985">
    <property type="entry name" value="HET"/>
    <property type="match status" value="1"/>
</dbReference>
<name>A0AAD9ST46_PHOAM</name>
<protein>
    <recommendedName>
        <fullName evidence="1">Heterokaryon incompatibility domain-containing protein</fullName>
    </recommendedName>
</protein>
<gene>
    <name evidence="2" type="ORF">N8I77_002518</name>
</gene>
<proteinExistence type="predicted"/>
<dbReference type="PANTHER" id="PTHR33112:SF13">
    <property type="entry name" value="HETEROKARYON INCOMPATIBILITY DOMAIN-CONTAINING PROTEIN"/>
    <property type="match status" value="1"/>
</dbReference>
<dbReference type="Proteomes" id="UP001265746">
    <property type="component" value="Unassembled WGS sequence"/>
</dbReference>
<accession>A0AAD9ST46</accession>
<dbReference type="AlphaFoldDB" id="A0AAD9ST46"/>
<sequence length="634" mass="71753">MQEENDCCPVCQGIVRRFWIKDAVQGCTSCQIFAGTLRHFYPPDGPPGKVVLLPNYSGDQLPCVQINDADEDCTPPTRIVFYVTREEDVQSVALNVGDFFGSLAVRRDIEELPSGQPSVDQIITWNHRCRESHPKCQRETPLLPTRVIEVSTEDGHCRLYESHGERADYTALSHCWGKITILRTLKSNIEAHTNCIKLETLPKTFQDAIKITRIIGVRYLWIDSLCIVQDSADDWARESATMASIYRNAYLTLAATAANDGSEGLFKPRQVDTYFHALSSTQNALDGVYIRARRQRRHDCLRQLDDPSYHLGSNPLMTRAWCFQERMLSSRILHFADDEMVWQCQEGRSCECGVCKDYPHDEPSKVIDSDTIAQERKSQALEMEHSWHKKIRDYTSLDITMDTDRLPAFSGIASTLVAANEYMAGIRQSCALDDLLWSSSAEPPPRRPDTYLAPSWSWASVMGQIKNGPPRDDSTNLAQIESISTIKSTVDAFGRVKAGELKISGIYLKALVKQRDENDIMNPSTFSRSWLRVEIPDLQLPIKVWNTVPSLDTIEDAREMIGQSVRLLAMRTQGSGAGAEMHFLMLTRQSYIPSRFRRVGTFDLNQFRIVDGKPLSYTTDEILKNGIKKQLVIV</sequence>